<keyword evidence="1" id="KW-1133">Transmembrane helix</keyword>
<protein>
    <submittedName>
        <fullName evidence="2">Uncharacterized protein</fullName>
    </submittedName>
</protein>
<evidence type="ECO:0000313" key="3">
    <source>
        <dbReference type="Proteomes" id="UP000243528"/>
    </source>
</evidence>
<proteinExistence type="predicted"/>
<keyword evidence="1" id="KW-0812">Transmembrane</keyword>
<keyword evidence="1" id="KW-0472">Membrane</keyword>
<evidence type="ECO:0000256" key="1">
    <source>
        <dbReference type="SAM" id="Phobius"/>
    </source>
</evidence>
<comment type="caution">
    <text evidence="2">The sequence shown here is derived from an EMBL/GenBank/DDBJ whole genome shotgun (WGS) entry which is preliminary data.</text>
</comment>
<sequence>MSGLGTVLAMRWLGFFVLAVGLLLVMLIGAVMPSRQVYVLELTRLVVPSADPPRHKRRRE</sequence>
<dbReference type="AlphaFoldDB" id="A0A2P8DF44"/>
<name>A0A2P8DF44_9ACTN</name>
<feature type="transmembrane region" description="Helical" evidence="1">
    <location>
        <begin position="12"/>
        <end position="32"/>
    </location>
</feature>
<gene>
    <name evidence="2" type="ORF">CLV30_12869</name>
</gene>
<dbReference type="EMBL" id="PYGE01000028">
    <property type="protein sequence ID" value="PSK95817.1"/>
    <property type="molecule type" value="Genomic_DNA"/>
</dbReference>
<evidence type="ECO:0000313" key="2">
    <source>
        <dbReference type="EMBL" id="PSK95817.1"/>
    </source>
</evidence>
<keyword evidence="3" id="KW-1185">Reference proteome</keyword>
<accession>A0A2P8DF44</accession>
<dbReference type="Proteomes" id="UP000243528">
    <property type="component" value="Unassembled WGS sequence"/>
</dbReference>
<organism evidence="2 3">
    <name type="scientific">Haloactinopolyspora alba</name>
    <dbReference type="NCBI Taxonomy" id="648780"/>
    <lineage>
        <taxon>Bacteria</taxon>
        <taxon>Bacillati</taxon>
        <taxon>Actinomycetota</taxon>
        <taxon>Actinomycetes</taxon>
        <taxon>Jiangellales</taxon>
        <taxon>Jiangellaceae</taxon>
        <taxon>Haloactinopolyspora</taxon>
    </lineage>
</organism>
<dbReference type="RefSeq" id="WP_129711130.1">
    <property type="nucleotide sequence ID" value="NZ_PYGE01000028.1"/>
</dbReference>
<reference evidence="2 3" key="1">
    <citation type="submission" date="2018-03" db="EMBL/GenBank/DDBJ databases">
        <title>Genomic Encyclopedia of Archaeal and Bacterial Type Strains, Phase II (KMG-II): from individual species to whole genera.</title>
        <authorList>
            <person name="Goeker M."/>
        </authorList>
    </citation>
    <scope>NUCLEOTIDE SEQUENCE [LARGE SCALE GENOMIC DNA]</scope>
    <source>
        <strain evidence="2 3">DSM 45211</strain>
    </source>
</reference>